<comment type="subcellular location">
    <subcellularLocation>
        <location evidence="1">Membrane</location>
        <topology evidence="1">Multi-pass membrane protein</topology>
    </subcellularLocation>
</comment>
<feature type="compositionally biased region" description="Basic and acidic residues" evidence="6">
    <location>
        <begin position="1"/>
        <end position="16"/>
    </location>
</feature>
<feature type="transmembrane region" description="Helical" evidence="7">
    <location>
        <begin position="63"/>
        <end position="80"/>
    </location>
</feature>
<evidence type="ECO:0000256" key="3">
    <source>
        <dbReference type="ARBA" id="ARBA00022692"/>
    </source>
</evidence>
<keyword evidence="5 7" id="KW-0472">Membrane</keyword>
<dbReference type="InterPro" id="IPR020846">
    <property type="entry name" value="MFS_dom"/>
</dbReference>
<feature type="domain" description="Major facilitator superfamily (MFS) profile" evidence="8">
    <location>
        <begin position="67"/>
        <end position="488"/>
    </location>
</feature>
<dbReference type="HOGENOM" id="CLU_001265_0_6_1"/>
<dbReference type="Pfam" id="PF07690">
    <property type="entry name" value="MFS_1"/>
    <property type="match status" value="1"/>
</dbReference>
<evidence type="ECO:0000313" key="10">
    <source>
        <dbReference type="Proteomes" id="UP000054266"/>
    </source>
</evidence>
<dbReference type="PROSITE" id="PS50850">
    <property type="entry name" value="MFS"/>
    <property type="match status" value="1"/>
</dbReference>
<feature type="region of interest" description="Disordered" evidence="6">
    <location>
        <begin position="1"/>
        <end position="27"/>
    </location>
</feature>
<feature type="transmembrane region" description="Helical" evidence="7">
    <location>
        <begin position="425"/>
        <end position="444"/>
    </location>
</feature>
<dbReference type="SUPFAM" id="SSF103473">
    <property type="entry name" value="MFS general substrate transporter"/>
    <property type="match status" value="1"/>
</dbReference>
<keyword evidence="4 7" id="KW-1133">Transmembrane helix</keyword>
<feature type="transmembrane region" description="Helical" evidence="7">
    <location>
        <begin position="303"/>
        <end position="322"/>
    </location>
</feature>
<accession>A0A0D2GD70</accession>
<keyword evidence="10" id="KW-1185">Reference proteome</keyword>
<feature type="transmembrane region" description="Helical" evidence="7">
    <location>
        <begin position="334"/>
        <end position="353"/>
    </location>
</feature>
<dbReference type="GO" id="GO:0022857">
    <property type="term" value="F:transmembrane transporter activity"/>
    <property type="evidence" value="ECO:0007669"/>
    <property type="project" value="InterPro"/>
</dbReference>
<gene>
    <name evidence="9" type="ORF">PV04_02340</name>
</gene>
<feature type="transmembrane region" description="Helical" evidence="7">
    <location>
        <begin position="134"/>
        <end position="154"/>
    </location>
</feature>
<dbReference type="EMBL" id="KN846957">
    <property type="protein sequence ID" value="KIW70029.1"/>
    <property type="molecule type" value="Genomic_DNA"/>
</dbReference>
<proteinExistence type="predicted"/>
<dbReference type="AlphaFoldDB" id="A0A0D2GD70"/>
<evidence type="ECO:0000259" key="8">
    <source>
        <dbReference type="PROSITE" id="PS50850"/>
    </source>
</evidence>
<keyword evidence="2" id="KW-0813">Transport</keyword>
<feature type="transmembrane region" description="Helical" evidence="7">
    <location>
        <begin position="456"/>
        <end position="479"/>
    </location>
</feature>
<dbReference type="InterPro" id="IPR036259">
    <property type="entry name" value="MFS_trans_sf"/>
</dbReference>
<organism evidence="9 10">
    <name type="scientific">Phialophora macrospora</name>
    <dbReference type="NCBI Taxonomy" id="1851006"/>
    <lineage>
        <taxon>Eukaryota</taxon>
        <taxon>Fungi</taxon>
        <taxon>Dikarya</taxon>
        <taxon>Ascomycota</taxon>
        <taxon>Pezizomycotina</taxon>
        <taxon>Eurotiomycetes</taxon>
        <taxon>Chaetothyriomycetidae</taxon>
        <taxon>Chaetothyriales</taxon>
        <taxon>Herpotrichiellaceae</taxon>
        <taxon>Phialophora</taxon>
    </lineage>
</organism>
<dbReference type="Proteomes" id="UP000054266">
    <property type="component" value="Unassembled WGS sequence"/>
</dbReference>
<name>A0A0D2GD70_9EURO</name>
<feature type="transmembrane region" description="Helical" evidence="7">
    <location>
        <begin position="392"/>
        <end position="413"/>
    </location>
</feature>
<feature type="transmembrane region" description="Helical" evidence="7">
    <location>
        <begin position="104"/>
        <end position="122"/>
    </location>
</feature>
<evidence type="ECO:0000313" key="9">
    <source>
        <dbReference type="EMBL" id="KIW70029.1"/>
    </source>
</evidence>
<evidence type="ECO:0000256" key="6">
    <source>
        <dbReference type="SAM" id="MobiDB-lite"/>
    </source>
</evidence>
<keyword evidence="3 7" id="KW-0812">Transmembrane</keyword>
<feature type="transmembrane region" description="Helical" evidence="7">
    <location>
        <begin position="194"/>
        <end position="215"/>
    </location>
</feature>
<dbReference type="FunFam" id="1.20.1250.20:FF:000013">
    <property type="entry name" value="MFS general substrate transporter"/>
    <property type="match status" value="1"/>
</dbReference>
<dbReference type="Gene3D" id="1.20.1250.20">
    <property type="entry name" value="MFS general substrate transporter like domains"/>
    <property type="match status" value="2"/>
</dbReference>
<feature type="transmembrane region" description="Helical" evidence="7">
    <location>
        <begin position="227"/>
        <end position="250"/>
    </location>
</feature>
<evidence type="ECO:0000256" key="4">
    <source>
        <dbReference type="ARBA" id="ARBA00022989"/>
    </source>
</evidence>
<dbReference type="GO" id="GO:0016020">
    <property type="term" value="C:membrane"/>
    <property type="evidence" value="ECO:0007669"/>
    <property type="project" value="UniProtKB-SubCell"/>
</dbReference>
<reference evidence="9 10" key="1">
    <citation type="submission" date="2015-01" db="EMBL/GenBank/DDBJ databases">
        <title>The Genome Sequence of Capronia semiimmersa CBS27337.</title>
        <authorList>
            <consortium name="The Broad Institute Genomics Platform"/>
            <person name="Cuomo C."/>
            <person name="de Hoog S."/>
            <person name="Gorbushina A."/>
            <person name="Stielow B."/>
            <person name="Teixiera M."/>
            <person name="Abouelleil A."/>
            <person name="Chapman S.B."/>
            <person name="Priest M."/>
            <person name="Young S.K."/>
            <person name="Wortman J."/>
            <person name="Nusbaum C."/>
            <person name="Birren B."/>
        </authorList>
    </citation>
    <scope>NUCLEOTIDE SEQUENCE [LARGE SCALE GENOMIC DNA]</scope>
    <source>
        <strain evidence="9 10">CBS 27337</strain>
    </source>
</reference>
<feature type="transmembrane region" description="Helical" evidence="7">
    <location>
        <begin position="160"/>
        <end position="182"/>
    </location>
</feature>
<evidence type="ECO:0000256" key="7">
    <source>
        <dbReference type="SAM" id="Phobius"/>
    </source>
</evidence>
<evidence type="ECO:0000256" key="1">
    <source>
        <dbReference type="ARBA" id="ARBA00004141"/>
    </source>
</evidence>
<evidence type="ECO:0000256" key="2">
    <source>
        <dbReference type="ARBA" id="ARBA00022448"/>
    </source>
</evidence>
<dbReference type="FunFam" id="1.20.1250.20:FF:000057">
    <property type="entry name" value="MFS general substrate transporter"/>
    <property type="match status" value="1"/>
</dbReference>
<feature type="transmembrane region" description="Helical" evidence="7">
    <location>
        <begin position="365"/>
        <end position="386"/>
    </location>
</feature>
<dbReference type="InterPro" id="IPR011701">
    <property type="entry name" value="MFS"/>
</dbReference>
<evidence type="ECO:0000256" key="5">
    <source>
        <dbReference type="ARBA" id="ARBA00023136"/>
    </source>
</evidence>
<protein>
    <recommendedName>
        <fullName evidence="8">Major facilitator superfamily (MFS) profile domain-containing protein</fullName>
    </recommendedName>
</protein>
<dbReference type="PANTHER" id="PTHR43791">
    <property type="entry name" value="PERMEASE-RELATED"/>
    <property type="match status" value="1"/>
</dbReference>
<dbReference type="PANTHER" id="PTHR43791:SF92">
    <property type="entry name" value="AGL026WP"/>
    <property type="match status" value="1"/>
</dbReference>
<sequence>MASHEVHHDYIHDSDRSSSNGVKPDPAEYVEAPVTVGREPPPYVQSLSPEQRQIAERALVRKIDFRLIPTIIIMYIMNYLDRNNIAAARLAGLEDELQLHGTQYQTAVSILFVGYLLMQIPSNLFLNKIGKPRIYLPTAMIIWGTISAATAAVQSFGGLIAVRFCLGFVEAAYFPGCLYFLSSWYTRKELGFRTALLYSGSLISGAFSGLIAAGITKNMDGSAGLRAWRWLFIIEGCVTIVIAFAAIFVLPNFPRTTPWLTSEEKQLAVWRLDEDIGEDDWIDSQHQTFFHGLKLAVKDIKMWIMMLMLFCIVASGSVTNFFPTVVQTLGYGDIESLLLTAPPYVLCVITAFLNAWHADRTGERYFHVTLPLYVAVGSFILAAATTATAPRYVAMMLMVPGVYTGYVVALGWISNTMPRPPAKRAAALAAINAVSNTSSIYASYMFPKSDGPRYVLAMSVCSATAFIAICAATVLRLILMRLNKKLDRGEWVEGAINNGPQGAAAAHKHDITVQEGAIPGEAAARGFRFLL</sequence>